<dbReference type="SMART" id="SM00135">
    <property type="entry name" value="LY"/>
    <property type="match status" value="13"/>
</dbReference>
<comment type="caution">
    <text evidence="10">Lacks conserved residue(s) required for the propagation of feature annotation.</text>
</comment>
<dbReference type="OrthoDB" id="19923at2759"/>
<dbReference type="CDD" id="cd00112">
    <property type="entry name" value="LDLa"/>
    <property type="match status" value="2"/>
</dbReference>
<feature type="repeat" description="LDL-receptor class B" evidence="11">
    <location>
        <begin position="426"/>
        <end position="469"/>
    </location>
</feature>
<comment type="subcellular location">
    <subcellularLocation>
        <location evidence="1">Membrane</location>
        <topology evidence="1">Single-pass membrane protein</topology>
    </subcellularLocation>
</comment>
<dbReference type="InterPro" id="IPR011042">
    <property type="entry name" value="6-blade_b-propeller_TolB-like"/>
</dbReference>
<keyword evidence="6" id="KW-0472">Membrane</keyword>
<feature type="disulfide bond" evidence="10">
    <location>
        <begin position="1127"/>
        <end position="1142"/>
    </location>
</feature>
<feature type="repeat" description="LDL-receptor class B" evidence="11">
    <location>
        <begin position="340"/>
        <end position="381"/>
    </location>
</feature>
<evidence type="ECO:0000256" key="3">
    <source>
        <dbReference type="ARBA" id="ARBA00022583"/>
    </source>
</evidence>
<dbReference type="PROSITE" id="PS50238">
    <property type="entry name" value="RHOGAP"/>
    <property type="match status" value="1"/>
</dbReference>
<dbReference type="PROSITE" id="PS51120">
    <property type="entry name" value="LDLRB"/>
    <property type="match status" value="8"/>
</dbReference>
<dbReference type="InterPro" id="IPR036055">
    <property type="entry name" value="LDL_receptor-like_sf"/>
</dbReference>
<evidence type="ECO:0000256" key="8">
    <source>
        <dbReference type="ARBA" id="ARBA00023170"/>
    </source>
</evidence>
<evidence type="ECO:0000256" key="5">
    <source>
        <dbReference type="ARBA" id="ARBA00022737"/>
    </source>
</evidence>
<organism evidence="12 13">
    <name type="scientific">Lepeophtheirus salmonis</name>
    <name type="common">Salmon louse</name>
    <name type="synonym">Caligus salmonis</name>
    <dbReference type="NCBI Taxonomy" id="72036"/>
    <lineage>
        <taxon>Eukaryota</taxon>
        <taxon>Metazoa</taxon>
        <taxon>Ecdysozoa</taxon>
        <taxon>Arthropoda</taxon>
        <taxon>Crustacea</taxon>
        <taxon>Multicrustacea</taxon>
        <taxon>Hexanauplia</taxon>
        <taxon>Copepoda</taxon>
        <taxon>Siphonostomatoida</taxon>
        <taxon>Caligidae</taxon>
        <taxon>Lepeophtheirus</taxon>
    </lineage>
</organism>
<dbReference type="InterPro" id="IPR002172">
    <property type="entry name" value="LDrepeatLR_classA_rpt"/>
</dbReference>
<protein>
    <submittedName>
        <fullName evidence="12">LRP5_6</fullName>
    </submittedName>
</protein>
<feature type="repeat" description="LDL-receptor class B" evidence="11">
    <location>
        <begin position="958"/>
        <end position="1004"/>
    </location>
</feature>
<feature type="disulfide bond" evidence="10">
    <location>
        <begin position="1090"/>
        <end position="1105"/>
    </location>
</feature>
<feature type="disulfide bond" evidence="10">
    <location>
        <begin position="1108"/>
        <end position="1120"/>
    </location>
</feature>
<proteinExistence type="predicted"/>
<evidence type="ECO:0000256" key="2">
    <source>
        <dbReference type="ARBA" id="ARBA00022536"/>
    </source>
</evidence>
<evidence type="ECO:0000256" key="11">
    <source>
        <dbReference type="PROSITE-ProRule" id="PRU00461"/>
    </source>
</evidence>
<feature type="repeat" description="LDL-receptor class B" evidence="11">
    <location>
        <begin position="382"/>
        <end position="425"/>
    </location>
</feature>
<dbReference type="FunFam" id="2.120.10.30:FF:000241">
    <property type="entry name" value="Low-density lipoprotein receptor-related protein 6"/>
    <property type="match status" value="1"/>
</dbReference>
<dbReference type="GO" id="GO:0006897">
    <property type="term" value="P:endocytosis"/>
    <property type="evidence" value="ECO:0007669"/>
    <property type="project" value="UniProtKB-KW"/>
</dbReference>
<dbReference type="GO" id="GO:0005886">
    <property type="term" value="C:plasma membrane"/>
    <property type="evidence" value="ECO:0007669"/>
    <property type="project" value="TreeGrafter"/>
</dbReference>
<evidence type="ECO:0000256" key="1">
    <source>
        <dbReference type="ARBA" id="ARBA00004167"/>
    </source>
</evidence>
<feature type="repeat" description="LDL-receptor class B" evidence="11">
    <location>
        <begin position="914"/>
        <end position="957"/>
    </location>
</feature>
<sequence length="1682" mass="190112">MLLLLRIILLVFCCVSQGKSLQMNLKGPPKTTIVVKHLEDATAFDFFLEDGIVCWTEIAPKVIRCSEIDPRKKGRVKKNTIVNTGLLKPEGLACDWIVLNSSEKKSIGMGGFGFTKSYCLISQGWTYVLVRWGTYPKIERAGMDGSDRRLLVDQNLGWPNGITLDYENRLLYWIEAKWHYIASVDWEGKDQKNYYSDKNDLPQPFAISFKGNALYWTDWTTNSLHTMNISTCFLSQVDKKFLKFHHTVPLIMGDALISVYPVPISYSCSCPTGLQMVDESNCAEEFKNVLLMARRDDLRKISLDTPDLTDLVIPLQFDDNNSSSKHEMNSIAIDYDPVLGDVYWTDQFLGIHRAKLDGSEVTDVIIDEVDHPDGLAVDWLTRNVYWSDTGTDRIEVARLNDGKIRRVVVSGDLDEPRGIALDPMRGWMYWSDWGKPAKIEKAWMDGRHREILVSEGIVWPNGVTIDIEAQKLYWCDAKTDKIEVINVDGTGRRVIVSEILPHPFGLTVLDSGEEREILINHLKGLMGLKASTTHPNSDWNNGCSLNNGGCSHLCLFTPSGRVCACPNDHELTSKGNTCEIPDAYLLYTRKDNIGRVSIRNPEHNGFTLPLKDVRHASALDYDNGEARIYWTDIEDKAISRSYLNGSHQEAIIEFGLDFPDGLAFDWISRNIYWTDMGNLHSPSSLVLDPVNASLLYWSDLDGSSIAFVSLVENSDKTITRLLSDTIKQPYGLTLYKDTIYWSDWDKSTIEKANKNDGSERIILQNKLDEVMDILVIQDQNKIGTNPCAVSNGNCFGSLPLCLRKKDEHHVPDVTLPIKGLRNIKSATFDPIDRMLYWIDLGGNRRNKDEDRIVTIRRAHDLNGTLIDKHWLIVKKTNAINVTKLDDGEKWSGGLILSSSMGDKPRCIEIHSKKGLIFWTNVDAPLRIERCSIDGQNRKILVDTSLSSISDIEVDEADNLLFWVDVDTFRIESSDLEGNRRQVLVNLEKSRNKNEPVFIAVDDLYLVWGIRDALSLYIADKRTGLHQQKLNHPCFSSDCSNLCLPSGACSCSPGLVLNPDGRTCGSPPTCQPDQFTCNSGTPSLYPFQWRCDGQPECSDHSDEMDCPECGVNQFRCQNGQCINGTNLCDKINHCSDNSDELNCCLGNQFQCVLMMAQTKCYLNATFVYYCKRKSLAVENEVDSRDPLAISASNPMLNKNNPPILDQRSIITNDPILKTTHQHWDYLHLSFLTMLLGDLILIFSSNRTPPPTPCSTDINEEESEYYSHIPIRPHFPSAANSVYDSETYGPQLNPGSYLALKSPLLLETRLVLLHPNTERSFFIDKSLLPPGGPPPSLSSSFPPSSTHCTQETTKCCNRVLTATVLVVSEREIPRYWTAHWVSYQTTMSDEYPYFIRVLIEVMTEASKSKDATYVGECEDPYPSLSDYHDYEPNLEFDDSDLLQQQHPEPEDEDDFDFVEVEPQGPPVDYIESPMSDGTIEEDFEKAFAKELETVGPIDEINIEVVGDDLAGRKIIVVYAYQYVDIDYSLVYFHYGLTSKNKTTFKMALGIHPTNFIRVVWSFFKPIISVKFGLIEHDRKVISRMSKSPSIGSGFKSSSGNMDPARQFGTTLEWILEHNPQCSLPPIMYQCIEFLSQPDCLETEGIFRRSANAELVRELQSKINSGEEIVFEEANYSNSRYPEGR</sequence>
<evidence type="ECO:0000256" key="7">
    <source>
        <dbReference type="ARBA" id="ARBA00023157"/>
    </source>
</evidence>
<dbReference type="GO" id="GO:0017147">
    <property type="term" value="F:Wnt-protein binding"/>
    <property type="evidence" value="ECO:0007669"/>
    <property type="project" value="TreeGrafter"/>
</dbReference>
<evidence type="ECO:0000256" key="4">
    <source>
        <dbReference type="ARBA" id="ARBA00022729"/>
    </source>
</evidence>
<dbReference type="Gene3D" id="2.120.10.30">
    <property type="entry name" value="TolB, C-terminal domain"/>
    <property type="match status" value="6"/>
</dbReference>
<keyword evidence="9" id="KW-0325">Glycoprotein</keyword>
<gene>
    <name evidence="12" type="ORF">LSAA_7353</name>
</gene>
<dbReference type="InterPro" id="IPR050778">
    <property type="entry name" value="Cueball_EGF_LRP_Nidogen"/>
</dbReference>
<evidence type="ECO:0000313" key="13">
    <source>
        <dbReference type="Proteomes" id="UP000675881"/>
    </source>
</evidence>
<dbReference type="SUPFAM" id="SSF63825">
    <property type="entry name" value="YWTD domain"/>
    <property type="match status" value="4"/>
</dbReference>
<dbReference type="PRINTS" id="PR00261">
    <property type="entry name" value="LDLRECEPTOR"/>
</dbReference>
<dbReference type="Pfam" id="PF00057">
    <property type="entry name" value="Ldl_recept_a"/>
    <property type="match status" value="2"/>
</dbReference>
<dbReference type="Pfam" id="PF00058">
    <property type="entry name" value="Ldl_recept_b"/>
    <property type="match status" value="6"/>
</dbReference>
<dbReference type="GO" id="GO:0042813">
    <property type="term" value="F:Wnt receptor activity"/>
    <property type="evidence" value="ECO:0007669"/>
    <property type="project" value="TreeGrafter"/>
</dbReference>
<dbReference type="PROSITE" id="PS50068">
    <property type="entry name" value="LDLRA_2"/>
    <property type="match status" value="2"/>
</dbReference>
<dbReference type="InterPro" id="IPR000742">
    <property type="entry name" value="EGF"/>
</dbReference>
<dbReference type="InterPro" id="IPR000033">
    <property type="entry name" value="LDLR_classB_rpt"/>
</dbReference>
<evidence type="ECO:0000256" key="9">
    <source>
        <dbReference type="ARBA" id="ARBA00023180"/>
    </source>
</evidence>
<keyword evidence="5" id="KW-0677">Repeat</keyword>
<dbReference type="EMBL" id="HG994582">
    <property type="protein sequence ID" value="CAF2898718.1"/>
    <property type="molecule type" value="Genomic_DNA"/>
</dbReference>
<feature type="repeat" description="LDL-receptor class B" evidence="11">
    <location>
        <begin position="128"/>
        <end position="168"/>
    </location>
</feature>
<dbReference type="SMART" id="SM00181">
    <property type="entry name" value="EGF"/>
    <property type="match status" value="2"/>
</dbReference>
<keyword evidence="2" id="KW-0245">EGF-like domain</keyword>
<dbReference type="InterPro" id="IPR008936">
    <property type="entry name" value="Rho_GTPase_activation_prot"/>
</dbReference>
<accession>A0A7R8H6K4</accession>
<evidence type="ECO:0000256" key="6">
    <source>
        <dbReference type="ARBA" id="ARBA00023136"/>
    </source>
</evidence>
<dbReference type="SUPFAM" id="SSF57196">
    <property type="entry name" value="EGF/Laminin"/>
    <property type="match status" value="1"/>
</dbReference>
<keyword evidence="7 10" id="KW-1015">Disulfide bond</keyword>
<dbReference type="PANTHER" id="PTHR46513">
    <property type="entry name" value="VITELLOGENIN RECEPTOR-LIKE PROTEIN-RELATED-RELATED"/>
    <property type="match status" value="1"/>
</dbReference>
<name>A0A7R8H6K4_LEPSM</name>
<dbReference type="SUPFAM" id="SSF57424">
    <property type="entry name" value="LDL receptor-like module"/>
    <property type="match status" value="2"/>
</dbReference>
<feature type="repeat" description="LDL-receptor class B" evidence="11">
    <location>
        <begin position="626"/>
        <end position="668"/>
    </location>
</feature>
<dbReference type="Gene3D" id="4.10.400.10">
    <property type="entry name" value="Low-density Lipoprotein Receptor"/>
    <property type="match status" value="2"/>
</dbReference>
<feature type="disulfide bond" evidence="10">
    <location>
        <begin position="1115"/>
        <end position="1133"/>
    </location>
</feature>
<dbReference type="Pfam" id="PF00620">
    <property type="entry name" value="RhoGAP"/>
    <property type="match status" value="1"/>
</dbReference>
<keyword evidence="3" id="KW-0254">Endocytosis</keyword>
<keyword evidence="4" id="KW-0732">Signal</keyword>
<dbReference type="GO" id="GO:0060070">
    <property type="term" value="P:canonical Wnt signaling pathway"/>
    <property type="evidence" value="ECO:0007669"/>
    <property type="project" value="TreeGrafter"/>
</dbReference>
<dbReference type="Gene3D" id="1.10.555.10">
    <property type="entry name" value="Rho GTPase activation protein"/>
    <property type="match status" value="1"/>
</dbReference>
<dbReference type="SMART" id="SM00192">
    <property type="entry name" value="LDLa"/>
    <property type="match status" value="2"/>
</dbReference>
<evidence type="ECO:0000256" key="10">
    <source>
        <dbReference type="PROSITE-ProRule" id="PRU00124"/>
    </source>
</evidence>
<dbReference type="Pfam" id="PF14670">
    <property type="entry name" value="FXa_inhibition"/>
    <property type="match status" value="1"/>
</dbReference>
<feature type="repeat" description="LDL-receptor class B" evidence="11">
    <location>
        <begin position="470"/>
        <end position="512"/>
    </location>
</feature>
<reference evidence="12" key="1">
    <citation type="submission" date="2021-02" db="EMBL/GenBank/DDBJ databases">
        <authorList>
            <person name="Bekaert M."/>
        </authorList>
    </citation>
    <scope>NUCLEOTIDE SEQUENCE</scope>
    <source>
        <strain evidence="12">IoA-00</strain>
    </source>
</reference>
<dbReference type="SUPFAM" id="SSF48350">
    <property type="entry name" value="GTPase activation domain, GAP"/>
    <property type="match status" value="1"/>
</dbReference>
<dbReference type="Proteomes" id="UP000675881">
    <property type="component" value="Chromosome 3"/>
</dbReference>
<keyword evidence="13" id="KW-1185">Reference proteome</keyword>
<keyword evidence="8" id="KW-0675">Receptor</keyword>
<evidence type="ECO:0000313" key="12">
    <source>
        <dbReference type="EMBL" id="CAF2898718.1"/>
    </source>
</evidence>
<dbReference type="InterPro" id="IPR000198">
    <property type="entry name" value="RhoGAP_dom"/>
</dbReference>
<dbReference type="PANTHER" id="PTHR46513:SF41">
    <property type="entry name" value="LOW-DENSITY LIPOPROTEIN RECEPTOR-RELATED PROTEIN"/>
    <property type="match status" value="1"/>
</dbReference>